<dbReference type="GO" id="GO:0016887">
    <property type="term" value="F:ATP hydrolysis activity"/>
    <property type="evidence" value="ECO:0007669"/>
    <property type="project" value="InterPro"/>
</dbReference>
<keyword evidence="3 7" id="KW-0547">Nucleotide-binding</keyword>
<keyword evidence="5 7" id="KW-1278">Translocase</keyword>
<dbReference type="Pfam" id="PF08402">
    <property type="entry name" value="TOBE_2"/>
    <property type="match status" value="1"/>
</dbReference>
<evidence type="ECO:0000256" key="5">
    <source>
        <dbReference type="ARBA" id="ARBA00022967"/>
    </source>
</evidence>
<dbReference type="SUPFAM" id="SSF50331">
    <property type="entry name" value="MOP-like"/>
    <property type="match status" value="1"/>
</dbReference>
<dbReference type="PROSITE" id="PS00211">
    <property type="entry name" value="ABC_TRANSPORTER_1"/>
    <property type="match status" value="1"/>
</dbReference>
<dbReference type="GO" id="GO:0015594">
    <property type="term" value="F:ABC-type putrescine transporter activity"/>
    <property type="evidence" value="ECO:0007669"/>
    <property type="project" value="InterPro"/>
</dbReference>
<dbReference type="AlphaFoldDB" id="A0A9D2Q2M4"/>
<organism evidence="9 10">
    <name type="scientific">Candidatus Ruthenibacterium merdavium</name>
    <dbReference type="NCBI Taxonomy" id="2838752"/>
    <lineage>
        <taxon>Bacteria</taxon>
        <taxon>Bacillati</taxon>
        <taxon>Bacillota</taxon>
        <taxon>Clostridia</taxon>
        <taxon>Eubacteriales</taxon>
        <taxon>Oscillospiraceae</taxon>
        <taxon>Ruthenibacterium</taxon>
    </lineage>
</organism>
<evidence type="ECO:0000313" key="10">
    <source>
        <dbReference type="Proteomes" id="UP000823918"/>
    </source>
</evidence>
<dbReference type="InterPro" id="IPR013611">
    <property type="entry name" value="Transp-assoc_OB_typ2"/>
</dbReference>
<dbReference type="EC" id="7.6.2.11" evidence="7"/>
<dbReference type="InterPro" id="IPR003439">
    <property type="entry name" value="ABC_transporter-like_ATP-bd"/>
</dbReference>
<reference evidence="9" key="2">
    <citation type="submission" date="2021-04" db="EMBL/GenBank/DDBJ databases">
        <authorList>
            <person name="Gilroy R."/>
        </authorList>
    </citation>
    <scope>NUCLEOTIDE SEQUENCE</scope>
    <source>
        <strain evidence="9">5933</strain>
    </source>
</reference>
<dbReference type="InterPro" id="IPR008995">
    <property type="entry name" value="Mo/tungstate-bd_C_term_dom"/>
</dbReference>
<dbReference type="InterPro" id="IPR005893">
    <property type="entry name" value="PotA-like"/>
</dbReference>
<keyword evidence="6 7" id="KW-0472">Membrane</keyword>
<comment type="function">
    <text evidence="7">Part of the ABC transporter complex PotABCD involved in spermidine/putrescine import. Responsible for energy coupling to the transport system.</text>
</comment>
<dbReference type="FunFam" id="3.40.50.300:FF:000133">
    <property type="entry name" value="Spermidine/putrescine import ATP-binding protein PotA"/>
    <property type="match status" value="1"/>
</dbReference>
<dbReference type="InterPro" id="IPR027417">
    <property type="entry name" value="P-loop_NTPase"/>
</dbReference>
<evidence type="ECO:0000256" key="6">
    <source>
        <dbReference type="ARBA" id="ARBA00023136"/>
    </source>
</evidence>
<dbReference type="GO" id="GO:0043190">
    <property type="term" value="C:ATP-binding cassette (ABC) transporter complex"/>
    <property type="evidence" value="ECO:0007669"/>
    <property type="project" value="InterPro"/>
</dbReference>
<keyword evidence="4 7" id="KW-0067">ATP-binding</keyword>
<comment type="caution">
    <text evidence="9">The sequence shown here is derived from an EMBL/GenBank/DDBJ whole genome shotgun (WGS) entry which is preliminary data.</text>
</comment>
<comment type="similarity">
    <text evidence="7">Belongs to the ABC transporter superfamily. Spermidine/putrescine importer (TC 3.A.1.11.1) family.</text>
</comment>
<dbReference type="PROSITE" id="PS50893">
    <property type="entry name" value="ABC_TRANSPORTER_2"/>
    <property type="match status" value="1"/>
</dbReference>
<evidence type="ECO:0000256" key="1">
    <source>
        <dbReference type="ARBA" id="ARBA00022448"/>
    </source>
</evidence>
<comment type="subunit">
    <text evidence="7">The complex is composed of two ATP-binding proteins (PotA), two transmembrane proteins (PotB and PotC) and a solute-binding protein (PotD).</text>
</comment>
<dbReference type="NCBIfam" id="TIGR01187">
    <property type="entry name" value="potA"/>
    <property type="match status" value="1"/>
</dbReference>
<dbReference type="SUPFAM" id="SSF52540">
    <property type="entry name" value="P-loop containing nucleoside triphosphate hydrolases"/>
    <property type="match status" value="1"/>
</dbReference>
<sequence>MNQPILQLEGITKSFGDTQVLKGISLSVAQGEFITLLGSSGCGKTTTLRIIAGLESPDTGRVLLEGKDVTQTPPNRRDVNTVFQNYALFPHMTVAANVAYSLKLKKRPKAEIEQAVRDALELVQLTGYEKRMPNELSGGQRQRVAIARAVVNRPKVLLLDEPLGALDLQLRRQMQQELKALQKSLGITFIYITHDQEEALNMSDRIVVMREGRFEQIGTPSEVYDLPKTSYVARFVGTANILKATVQSVENGVAKLQCSGGCGMVQTLHYPLTAGQEISLAVRSEQIEFSNAPDACGIPATVSEKSFAGGMLRIALRLSDGSEVVASRHGIDLPVKIGEQVMLTWQAFHAVPVDLEAPHE</sequence>
<dbReference type="Gene3D" id="2.40.50.100">
    <property type="match status" value="1"/>
</dbReference>
<dbReference type="InterPro" id="IPR003593">
    <property type="entry name" value="AAA+_ATPase"/>
</dbReference>
<dbReference type="CDD" id="cd03300">
    <property type="entry name" value="ABC_PotA_N"/>
    <property type="match status" value="1"/>
</dbReference>
<feature type="domain" description="ABC transporter" evidence="8">
    <location>
        <begin position="6"/>
        <end position="236"/>
    </location>
</feature>
<evidence type="ECO:0000256" key="7">
    <source>
        <dbReference type="RuleBase" id="RU364083"/>
    </source>
</evidence>
<dbReference type="InterPro" id="IPR017879">
    <property type="entry name" value="PotA_ATP-bd"/>
</dbReference>
<evidence type="ECO:0000256" key="2">
    <source>
        <dbReference type="ARBA" id="ARBA00022475"/>
    </source>
</evidence>
<evidence type="ECO:0000313" key="9">
    <source>
        <dbReference type="EMBL" id="HJC71778.1"/>
    </source>
</evidence>
<reference evidence="9" key="1">
    <citation type="journal article" date="2021" name="PeerJ">
        <title>Extensive microbial diversity within the chicken gut microbiome revealed by metagenomics and culture.</title>
        <authorList>
            <person name="Gilroy R."/>
            <person name="Ravi A."/>
            <person name="Getino M."/>
            <person name="Pursley I."/>
            <person name="Horton D.L."/>
            <person name="Alikhan N.F."/>
            <person name="Baker D."/>
            <person name="Gharbi K."/>
            <person name="Hall N."/>
            <person name="Watson M."/>
            <person name="Adriaenssens E.M."/>
            <person name="Foster-Nyarko E."/>
            <person name="Jarju S."/>
            <person name="Secka A."/>
            <person name="Antonio M."/>
            <person name="Oren A."/>
            <person name="Chaudhuri R.R."/>
            <person name="La Ragione R."/>
            <person name="Hildebrand F."/>
            <person name="Pallen M.J."/>
        </authorList>
    </citation>
    <scope>NUCLEOTIDE SEQUENCE</scope>
    <source>
        <strain evidence="9">5933</strain>
    </source>
</reference>
<dbReference type="SMART" id="SM00382">
    <property type="entry name" value="AAA"/>
    <property type="match status" value="1"/>
</dbReference>
<evidence type="ECO:0000256" key="3">
    <source>
        <dbReference type="ARBA" id="ARBA00022741"/>
    </source>
</evidence>
<dbReference type="InterPro" id="IPR017871">
    <property type="entry name" value="ABC_transporter-like_CS"/>
</dbReference>
<dbReference type="GO" id="GO:0005524">
    <property type="term" value="F:ATP binding"/>
    <property type="evidence" value="ECO:0007669"/>
    <property type="project" value="UniProtKB-KW"/>
</dbReference>
<proteinExistence type="inferred from homology"/>
<evidence type="ECO:0000256" key="4">
    <source>
        <dbReference type="ARBA" id="ARBA00022840"/>
    </source>
</evidence>
<dbReference type="PANTHER" id="PTHR42781:SF4">
    <property type="entry name" value="SPERMIDINE_PUTRESCINE IMPORT ATP-BINDING PROTEIN POTA"/>
    <property type="match status" value="1"/>
</dbReference>
<dbReference type="InterPro" id="IPR050093">
    <property type="entry name" value="ABC_SmlMolc_Importer"/>
</dbReference>
<evidence type="ECO:0000259" key="8">
    <source>
        <dbReference type="PROSITE" id="PS50893"/>
    </source>
</evidence>
<dbReference type="Gene3D" id="3.40.50.300">
    <property type="entry name" value="P-loop containing nucleotide triphosphate hydrolases"/>
    <property type="match status" value="1"/>
</dbReference>
<gene>
    <name evidence="7" type="primary">potA</name>
    <name evidence="9" type="ORF">H9698_03150</name>
</gene>
<dbReference type="PANTHER" id="PTHR42781">
    <property type="entry name" value="SPERMIDINE/PUTRESCINE IMPORT ATP-BINDING PROTEIN POTA"/>
    <property type="match status" value="1"/>
</dbReference>
<dbReference type="EMBL" id="DWWA01000018">
    <property type="protein sequence ID" value="HJC71778.1"/>
    <property type="molecule type" value="Genomic_DNA"/>
</dbReference>
<keyword evidence="1 7" id="KW-0813">Transport</keyword>
<protein>
    <recommendedName>
        <fullName evidence="7">Spermidine/putrescine import ATP-binding protein PotA</fullName>
        <ecNumber evidence="7">7.6.2.11</ecNumber>
    </recommendedName>
</protein>
<dbReference type="Pfam" id="PF00005">
    <property type="entry name" value="ABC_tran"/>
    <property type="match status" value="1"/>
</dbReference>
<dbReference type="Proteomes" id="UP000823918">
    <property type="component" value="Unassembled WGS sequence"/>
</dbReference>
<accession>A0A9D2Q2M4</accession>
<comment type="catalytic activity">
    <reaction evidence="7">
        <text>ATP + H2O + polyamine-[polyamine-binding protein]Side 1 = ADP + phosphate + polyamineSide 2 + [polyamine-binding protein]Side 1.</text>
        <dbReference type="EC" id="7.6.2.11"/>
    </reaction>
</comment>
<keyword evidence="2 7" id="KW-1003">Cell membrane</keyword>
<name>A0A9D2Q2M4_9FIRM</name>